<evidence type="ECO:0000313" key="1">
    <source>
        <dbReference type="EMBL" id="VDN02617.1"/>
    </source>
</evidence>
<reference evidence="3" key="1">
    <citation type="submission" date="2016-06" db="UniProtKB">
        <authorList>
            <consortium name="WormBaseParasite"/>
        </authorList>
    </citation>
    <scope>IDENTIFICATION</scope>
</reference>
<organism evidence="3">
    <name type="scientific">Onchocerca ochengi</name>
    <name type="common">Filarial nematode worm</name>
    <dbReference type="NCBI Taxonomy" id="42157"/>
    <lineage>
        <taxon>Eukaryota</taxon>
        <taxon>Metazoa</taxon>
        <taxon>Ecdysozoa</taxon>
        <taxon>Nematoda</taxon>
        <taxon>Chromadorea</taxon>
        <taxon>Rhabditida</taxon>
        <taxon>Spirurina</taxon>
        <taxon>Spiruromorpha</taxon>
        <taxon>Filarioidea</taxon>
        <taxon>Onchocercidae</taxon>
        <taxon>Onchocerca</taxon>
    </lineage>
</organism>
<evidence type="ECO:0000313" key="2">
    <source>
        <dbReference type="Proteomes" id="UP000271087"/>
    </source>
</evidence>
<sequence length="66" mass="7422">MEDPGVILLRQERFFVVSEACAFGTHEIMPVNVTIVIVHSSVRSSFSRSAKPFDMKPIVVEIFLNV</sequence>
<name>A0A182EZA0_ONCOC</name>
<reference evidence="1 2" key="2">
    <citation type="submission" date="2018-08" db="EMBL/GenBank/DDBJ databases">
        <authorList>
            <person name="Laetsch R D."/>
            <person name="Stevens L."/>
            <person name="Kumar S."/>
            <person name="Blaxter L. M."/>
        </authorList>
    </citation>
    <scope>NUCLEOTIDE SEQUENCE [LARGE SCALE GENOMIC DNA]</scope>
</reference>
<dbReference type="AlphaFoldDB" id="A0A182EZA0"/>
<gene>
    <name evidence="1" type="ORF">NOO_LOCUS13509</name>
</gene>
<dbReference type="WBParaSite" id="nOo.2.0.1.t13509-RA">
    <property type="protein sequence ID" value="nOo.2.0.1.t13509-RA"/>
    <property type="gene ID" value="nOo.2.0.1.g13509"/>
</dbReference>
<evidence type="ECO:0000313" key="3">
    <source>
        <dbReference type="WBParaSite" id="nOo.2.0.1.t13509-RA"/>
    </source>
</evidence>
<keyword evidence="2" id="KW-1185">Reference proteome</keyword>
<dbReference type="Proteomes" id="UP000271087">
    <property type="component" value="Unassembled WGS sequence"/>
</dbReference>
<accession>A0A182EZA0</accession>
<proteinExistence type="predicted"/>
<protein>
    <submittedName>
        <fullName evidence="1 3">Uncharacterized protein</fullName>
    </submittedName>
</protein>
<dbReference type="EMBL" id="UYRW01015919">
    <property type="protein sequence ID" value="VDN02617.1"/>
    <property type="molecule type" value="Genomic_DNA"/>
</dbReference>